<evidence type="ECO:0000313" key="22">
    <source>
        <dbReference type="EMBL" id="PIV38790.1"/>
    </source>
</evidence>
<dbReference type="GO" id="GO:0032153">
    <property type="term" value="C:cell division site"/>
    <property type="evidence" value="ECO:0007669"/>
    <property type="project" value="TreeGrafter"/>
</dbReference>
<keyword evidence="13" id="KW-0961">Cell wall biogenesis/degradation</keyword>
<evidence type="ECO:0000256" key="2">
    <source>
        <dbReference type="ARBA" id="ARBA00004752"/>
    </source>
</evidence>
<reference evidence="23" key="1">
    <citation type="submission" date="2017-09" db="EMBL/GenBank/DDBJ databases">
        <title>Depth-based differentiation of microbial function through sediment-hosted aquifers and enrichment of novel symbionts in the deep terrestrial subsurface.</title>
        <authorList>
            <person name="Probst A.J."/>
            <person name="Ladd B."/>
            <person name="Jarett J.K."/>
            <person name="Geller-Mcgrath D.E."/>
            <person name="Sieber C.M.K."/>
            <person name="Emerson J.B."/>
            <person name="Anantharaman K."/>
            <person name="Thomas B.C."/>
            <person name="Malmstrom R."/>
            <person name="Stieglmeier M."/>
            <person name="Klingl A."/>
            <person name="Woyke T."/>
            <person name="Ryan C.M."/>
            <person name="Banfield J.F."/>
        </authorList>
    </citation>
    <scope>NUCLEOTIDE SEQUENCE [LARGE SCALE GENOMIC DNA]</scope>
</reference>
<sequence length="368" mass="39715">MPKTKRGQPDYILLSVIGILVVFGLLMVSSASIGISQERFGESYYYLKNQLLRGLLPGLILGLIAYFIPYRAWKKLALPAFAITVLLLVLVFIPGIGLSHGGSQRWINLGPATFQPSEFLKLAFIIYLAAWFTGKGKAVKNFSEGLMPFVLLVGVLALLLLLEPDISTMGIIGFTAVAMYILAGARFFHIGLLIIGAATLFTFLIKFFSHAQDRWQTFWHPELDPRGIGYQINQALLALGSGGVFGVGLGQGLQKFRYLPEPASDSIVAVIGEELGFVGLLALMLLFTIFAARGFKIARQAPDDFGRLLAGGLTSWVLIQALINIAAICGLMPLTGITLPFISLGGSSLAITLAGMGILLNISKHSKI</sequence>
<protein>
    <recommendedName>
        <fullName evidence="17">Probable peptidoglycan glycosyltransferase FtsW</fullName>
        <ecNumber evidence="19">2.4.99.28</ecNumber>
    </recommendedName>
    <alternativeName>
        <fullName evidence="18">Cell division protein FtsW</fullName>
    </alternativeName>
    <alternativeName>
        <fullName evidence="15">Cell wall polymerase</fullName>
    </alternativeName>
    <alternativeName>
        <fullName evidence="14">Peptidoglycan polymerase</fullName>
    </alternativeName>
</protein>
<dbReference type="PANTHER" id="PTHR30474:SF2">
    <property type="entry name" value="PEPTIDOGLYCAN GLYCOSYLTRANSFERASE FTSW-RELATED"/>
    <property type="match status" value="1"/>
</dbReference>
<organism evidence="22 23">
    <name type="scientific">Candidatus Portnoybacteria bacterium CG02_land_8_20_14_3_00_45_8</name>
    <dbReference type="NCBI Taxonomy" id="1974807"/>
    <lineage>
        <taxon>Bacteria</taxon>
        <taxon>Candidatus Portnoyibacteriota</taxon>
    </lineage>
</organism>
<evidence type="ECO:0000256" key="20">
    <source>
        <dbReference type="ARBA" id="ARBA00049902"/>
    </source>
</evidence>
<keyword evidence="9" id="KW-0573">Peptidoglycan synthesis</keyword>
<evidence type="ECO:0000256" key="19">
    <source>
        <dbReference type="ARBA" id="ARBA00044770"/>
    </source>
</evidence>
<evidence type="ECO:0000256" key="9">
    <source>
        <dbReference type="ARBA" id="ARBA00022984"/>
    </source>
</evidence>
<dbReference type="NCBIfam" id="TIGR02614">
    <property type="entry name" value="ftsW"/>
    <property type="match status" value="1"/>
</dbReference>
<dbReference type="Proteomes" id="UP000229247">
    <property type="component" value="Unassembled WGS sequence"/>
</dbReference>
<evidence type="ECO:0000256" key="1">
    <source>
        <dbReference type="ARBA" id="ARBA00004651"/>
    </source>
</evidence>
<feature type="transmembrane region" description="Helical" evidence="21">
    <location>
        <begin position="192"/>
        <end position="209"/>
    </location>
</feature>
<comment type="caution">
    <text evidence="22">The sequence shown here is derived from an EMBL/GenBank/DDBJ whole genome shotgun (WGS) entry which is preliminary data.</text>
</comment>
<evidence type="ECO:0000256" key="13">
    <source>
        <dbReference type="ARBA" id="ARBA00023316"/>
    </source>
</evidence>
<evidence type="ECO:0000256" key="12">
    <source>
        <dbReference type="ARBA" id="ARBA00023306"/>
    </source>
</evidence>
<feature type="transmembrane region" description="Helical" evidence="21">
    <location>
        <begin position="341"/>
        <end position="362"/>
    </location>
</feature>
<evidence type="ECO:0000256" key="8">
    <source>
        <dbReference type="ARBA" id="ARBA00022960"/>
    </source>
</evidence>
<dbReference type="EC" id="2.4.99.28" evidence="19"/>
<keyword evidence="10 21" id="KW-1133">Transmembrane helix</keyword>
<dbReference type="GO" id="GO:0005886">
    <property type="term" value="C:plasma membrane"/>
    <property type="evidence" value="ECO:0007669"/>
    <property type="project" value="UniProtKB-SubCell"/>
</dbReference>
<evidence type="ECO:0000256" key="14">
    <source>
        <dbReference type="ARBA" id="ARBA00032370"/>
    </source>
</evidence>
<dbReference type="GO" id="GO:0051301">
    <property type="term" value="P:cell division"/>
    <property type="evidence" value="ECO:0007669"/>
    <property type="project" value="UniProtKB-KW"/>
</dbReference>
<dbReference type="GO" id="GO:0009252">
    <property type="term" value="P:peptidoglycan biosynthetic process"/>
    <property type="evidence" value="ECO:0007669"/>
    <property type="project" value="UniProtKB-KW"/>
</dbReference>
<feature type="transmembrane region" description="Helical" evidence="21">
    <location>
        <begin position="146"/>
        <end position="162"/>
    </location>
</feature>
<dbReference type="GO" id="GO:0008360">
    <property type="term" value="P:regulation of cell shape"/>
    <property type="evidence" value="ECO:0007669"/>
    <property type="project" value="UniProtKB-KW"/>
</dbReference>
<keyword evidence="11 21" id="KW-0472">Membrane</keyword>
<keyword evidence="8" id="KW-0133">Cell shape</keyword>
<feature type="transmembrane region" description="Helical" evidence="21">
    <location>
        <begin position="12"/>
        <end position="31"/>
    </location>
</feature>
<feature type="transmembrane region" description="Helical" evidence="21">
    <location>
        <begin position="313"/>
        <end position="335"/>
    </location>
</feature>
<evidence type="ECO:0000256" key="3">
    <source>
        <dbReference type="ARBA" id="ARBA00022475"/>
    </source>
</evidence>
<evidence type="ECO:0000256" key="6">
    <source>
        <dbReference type="ARBA" id="ARBA00022679"/>
    </source>
</evidence>
<accession>A0A2M7D717</accession>
<feature type="transmembrane region" description="Helical" evidence="21">
    <location>
        <begin position="118"/>
        <end position="134"/>
    </location>
</feature>
<evidence type="ECO:0000256" key="18">
    <source>
        <dbReference type="ARBA" id="ARBA00041418"/>
    </source>
</evidence>
<evidence type="ECO:0000256" key="4">
    <source>
        <dbReference type="ARBA" id="ARBA00022618"/>
    </source>
</evidence>
<dbReference type="InterPro" id="IPR001182">
    <property type="entry name" value="FtsW/RodA"/>
</dbReference>
<keyword evidence="5" id="KW-0328">Glycosyltransferase</keyword>
<dbReference type="EMBL" id="PEUE01000004">
    <property type="protein sequence ID" value="PIV38790.1"/>
    <property type="molecule type" value="Genomic_DNA"/>
</dbReference>
<dbReference type="InterPro" id="IPR013437">
    <property type="entry name" value="FtsW"/>
</dbReference>
<gene>
    <name evidence="22" type="primary">ftsW</name>
    <name evidence="22" type="ORF">COS30_00185</name>
</gene>
<evidence type="ECO:0000256" key="11">
    <source>
        <dbReference type="ARBA" id="ARBA00023136"/>
    </source>
</evidence>
<evidence type="ECO:0000256" key="5">
    <source>
        <dbReference type="ARBA" id="ARBA00022676"/>
    </source>
</evidence>
<feature type="transmembrane region" description="Helical" evidence="21">
    <location>
        <begin position="76"/>
        <end position="98"/>
    </location>
</feature>
<dbReference type="GO" id="GO:0071555">
    <property type="term" value="P:cell wall organization"/>
    <property type="evidence" value="ECO:0007669"/>
    <property type="project" value="UniProtKB-KW"/>
</dbReference>
<dbReference type="GO" id="GO:0015648">
    <property type="term" value="F:lipid-linked peptidoglycan transporter activity"/>
    <property type="evidence" value="ECO:0007669"/>
    <property type="project" value="TreeGrafter"/>
</dbReference>
<keyword evidence="7 21" id="KW-0812">Transmembrane</keyword>
<feature type="transmembrane region" description="Helical" evidence="21">
    <location>
        <begin position="168"/>
        <end position="185"/>
    </location>
</feature>
<evidence type="ECO:0000256" key="21">
    <source>
        <dbReference type="SAM" id="Phobius"/>
    </source>
</evidence>
<feature type="transmembrane region" description="Helical" evidence="21">
    <location>
        <begin position="51"/>
        <end position="69"/>
    </location>
</feature>
<keyword evidence="6" id="KW-0808">Transferase</keyword>
<evidence type="ECO:0000256" key="15">
    <source>
        <dbReference type="ARBA" id="ARBA00033270"/>
    </source>
</evidence>
<keyword evidence="12" id="KW-0131">Cell cycle</keyword>
<evidence type="ECO:0000256" key="16">
    <source>
        <dbReference type="ARBA" id="ARBA00038053"/>
    </source>
</evidence>
<keyword evidence="3" id="KW-1003">Cell membrane</keyword>
<evidence type="ECO:0000256" key="17">
    <source>
        <dbReference type="ARBA" id="ARBA00041185"/>
    </source>
</evidence>
<comment type="similarity">
    <text evidence="16">Belongs to the SEDS family. FtsW subfamily.</text>
</comment>
<proteinExistence type="inferred from homology"/>
<dbReference type="PANTHER" id="PTHR30474">
    <property type="entry name" value="CELL CYCLE PROTEIN"/>
    <property type="match status" value="1"/>
</dbReference>
<evidence type="ECO:0000313" key="23">
    <source>
        <dbReference type="Proteomes" id="UP000229247"/>
    </source>
</evidence>
<comment type="subcellular location">
    <subcellularLocation>
        <location evidence="1">Cell membrane</location>
        <topology evidence="1">Multi-pass membrane protein</topology>
    </subcellularLocation>
</comment>
<evidence type="ECO:0000256" key="10">
    <source>
        <dbReference type="ARBA" id="ARBA00022989"/>
    </source>
</evidence>
<dbReference type="AlphaFoldDB" id="A0A2M7D717"/>
<feature type="transmembrane region" description="Helical" evidence="21">
    <location>
        <begin position="267"/>
        <end position="292"/>
    </location>
</feature>
<dbReference type="GO" id="GO:0008955">
    <property type="term" value="F:peptidoglycan glycosyltransferase activity"/>
    <property type="evidence" value="ECO:0007669"/>
    <property type="project" value="UniProtKB-EC"/>
</dbReference>
<name>A0A2M7D717_9BACT</name>
<evidence type="ECO:0000256" key="7">
    <source>
        <dbReference type="ARBA" id="ARBA00022692"/>
    </source>
</evidence>
<keyword evidence="4" id="KW-0132">Cell division</keyword>
<dbReference type="Pfam" id="PF01098">
    <property type="entry name" value="FTSW_RODA_SPOVE"/>
    <property type="match status" value="1"/>
</dbReference>
<comment type="catalytic activity">
    <reaction evidence="20">
        <text>[GlcNAc-(1-&gt;4)-Mur2Ac(oyl-L-Ala-gamma-D-Glu-L-Lys-D-Ala-D-Ala)](n)-di-trans,octa-cis-undecaprenyl diphosphate + beta-D-GlcNAc-(1-&gt;4)-Mur2Ac(oyl-L-Ala-gamma-D-Glu-L-Lys-D-Ala-D-Ala)-di-trans,octa-cis-undecaprenyl diphosphate = [GlcNAc-(1-&gt;4)-Mur2Ac(oyl-L-Ala-gamma-D-Glu-L-Lys-D-Ala-D-Ala)](n+1)-di-trans,octa-cis-undecaprenyl diphosphate + di-trans,octa-cis-undecaprenyl diphosphate + H(+)</text>
        <dbReference type="Rhea" id="RHEA:23708"/>
        <dbReference type="Rhea" id="RHEA-COMP:9602"/>
        <dbReference type="Rhea" id="RHEA-COMP:9603"/>
        <dbReference type="ChEBI" id="CHEBI:15378"/>
        <dbReference type="ChEBI" id="CHEBI:58405"/>
        <dbReference type="ChEBI" id="CHEBI:60033"/>
        <dbReference type="ChEBI" id="CHEBI:78435"/>
        <dbReference type="EC" id="2.4.99.28"/>
    </reaction>
</comment>
<comment type="pathway">
    <text evidence="2">Cell wall biogenesis; peptidoglycan biosynthesis.</text>
</comment>